<feature type="transmembrane region" description="Helical" evidence="1">
    <location>
        <begin position="37"/>
        <end position="58"/>
    </location>
</feature>
<accession>A0A9X2D1Q3</accession>
<gene>
    <name evidence="2" type="ORF">LOX96_11570</name>
</gene>
<dbReference type="RefSeq" id="WP_250421949.1">
    <property type="nucleotide sequence ID" value="NZ_JAJKBJ010000013.1"/>
</dbReference>
<evidence type="ECO:0000313" key="2">
    <source>
        <dbReference type="EMBL" id="MCL9684734.1"/>
    </source>
</evidence>
<protein>
    <submittedName>
        <fullName evidence="2">Uncharacterized protein</fullName>
    </submittedName>
</protein>
<dbReference type="AlphaFoldDB" id="A0A9X2D1Q3"/>
<keyword evidence="1" id="KW-0812">Transmembrane</keyword>
<keyword evidence="1" id="KW-0472">Membrane</keyword>
<reference evidence="2" key="1">
    <citation type="submission" date="2021-11" db="EMBL/GenBank/DDBJ databases">
        <title>Legionella maioricencis sp. nov., a new species isolated from hot water samples in Mallorca.</title>
        <authorList>
            <person name="Crespi S."/>
            <person name="Drasar V."/>
            <person name="Salva-Serra F."/>
            <person name="Jaen-Luchoro D."/>
            <person name="Pineiro-Iglesias B."/>
            <person name="Aliaga F."/>
            <person name="Fernandez-Juarez V."/>
            <person name="Coll G."/>
            <person name="Moore E.R.B."/>
            <person name="Bennasar-Figueras A."/>
        </authorList>
    </citation>
    <scope>NUCLEOTIDE SEQUENCE</scope>
    <source>
        <strain evidence="2">HCPI-6</strain>
    </source>
</reference>
<comment type="caution">
    <text evidence="2">The sequence shown here is derived from an EMBL/GenBank/DDBJ whole genome shotgun (WGS) entry which is preliminary data.</text>
</comment>
<organism evidence="2 3">
    <name type="scientific">Legionella maioricensis</name>
    <dbReference type="NCBI Taxonomy" id="2896528"/>
    <lineage>
        <taxon>Bacteria</taxon>
        <taxon>Pseudomonadati</taxon>
        <taxon>Pseudomonadota</taxon>
        <taxon>Gammaproteobacteria</taxon>
        <taxon>Legionellales</taxon>
        <taxon>Legionellaceae</taxon>
        <taxon>Legionella</taxon>
    </lineage>
</organism>
<name>A0A9X2D1Q3_9GAMM</name>
<dbReference type="Proteomes" id="UP001139721">
    <property type="component" value="Unassembled WGS sequence"/>
</dbReference>
<dbReference type="EMBL" id="JAJKBJ010000013">
    <property type="protein sequence ID" value="MCL9684734.1"/>
    <property type="molecule type" value="Genomic_DNA"/>
</dbReference>
<evidence type="ECO:0000256" key="1">
    <source>
        <dbReference type="SAM" id="Phobius"/>
    </source>
</evidence>
<proteinExistence type="predicted"/>
<keyword evidence="1" id="KW-1133">Transmembrane helix</keyword>
<evidence type="ECO:0000313" key="3">
    <source>
        <dbReference type="Proteomes" id="UP001139721"/>
    </source>
</evidence>
<feature type="transmembrane region" description="Helical" evidence="1">
    <location>
        <begin position="9"/>
        <end position="31"/>
    </location>
</feature>
<keyword evidence="3" id="KW-1185">Reference proteome</keyword>
<sequence>MAAFSSKIFWLEAVAIYGILGLSQLVGFIGATDHKDIYGSMAMITLFTMMFVTLISYLKIKGSNQLV</sequence>